<dbReference type="GO" id="GO:0010124">
    <property type="term" value="P:phenylacetate catabolic process"/>
    <property type="evidence" value="ECO:0007669"/>
    <property type="project" value="TreeGrafter"/>
</dbReference>
<dbReference type="Pfam" id="PF00108">
    <property type="entry name" value="Thiolase_N"/>
    <property type="match status" value="1"/>
</dbReference>
<dbReference type="InterPro" id="IPR016039">
    <property type="entry name" value="Thiolase-like"/>
</dbReference>
<dbReference type="Proteomes" id="UP000229681">
    <property type="component" value="Unassembled WGS sequence"/>
</dbReference>
<dbReference type="Gene3D" id="3.40.47.10">
    <property type="match status" value="1"/>
</dbReference>
<feature type="non-terminal residue" evidence="2">
    <location>
        <position position="79"/>
    </location>
</feature>
<dbReference type="InterPro" id="IPR020616">
    <property type="entry name" value="Thiolase_N"/>
</dbReference>
<dbReference type="PANTHER" id="PTHR43853">
    <property type="entry name" value="3-KETOACYL-COA THIOLASE, PEROXISOMAL"/>
    <property type="match status" value="1"/>
</dbReference>
<dbReference type="EMBL" id="PGTM01000059">
    <property type="protein sequence ID" value="PJF36373.1"/>
    <property type="molecule type" value="Genomic_DNA"/>
</dbReference>
<protein>
    <submittedName>
        <fullName evidence="2">Acetyl-CoA C-acyltransferase</fullName>
        <ecNumber evidence="2">2.3.1.9</ecNumber>
    </submittedName>
</protein>
<feature type="domain" description="Thiolase N-terminal" evidence="1">
    <location>
        <begin position="8"/>
        <end position="78"/>
    </location>
</feature>
<dbReference type="AlphaFoldDB" id="A0A2M8PFQ0"/>
<accession>A0A2M8PFQ0</accession>
<dbReference type="SUPFAM" id="SSF53901">
    <property type="entry name" value="Thiolase-like"/>
    <property type="match status" value="1"/>
</dbReference>
<evidence type="ECO:0000313" key="3">
    <source>
        <dbReference type="Proteomes" id="UP000229681"/>
    </source>
</evidence>
<dbReference type="InterPro" id="IPR050215">
    <property type="entry name" value="Thiolase-like_sf_Thiolase"/>
</dbReference>
<evidence type="ECO:0000313" key="2">
    <source>
        <dbReference type="EMBL" id="PJF36373.1"/>
    </source>
</evidence>
<gene>
    <name evidence="2" type="ORF">CUN49_05820</name>
</gene>
<comment type="caution">
    <text evidence="2">The sequence shown here is derived from an EMBL/GenBank/DDBJ whole genome shotgun (WGS) entry which is preliminary data.</text>
</comment>
<dbReference type="EC" id="2.3.1.9" evidence="2"/>
<reference evidence="2 3" key="1">
    <citation type="submission" date="2017-11" db="EMBL/GenBank/DDBJ databases">
        <title>Evolution of Phototrophy in the Chloroflexi Phylum Driven by Horizontal Gene Transfer.</title>
        <authorList>
            <person name="Ward L.M."/>
            <person name="Hemp J."/>
            <person name="Shih P.M."/>
            <person name="Mcglynn S.E."/>
            <person name="Fischer W."/>
        </authorList>
    </citation>
    <scope>NUCLEOTIDE SEQUENCE [LARGE SCALE GENOMIC DNA]</scope>
    <source>
        <strain evidence="2">JP3_13</strain>
    </source>
</reference>
<dbReference type="GO" id="GO:0003985">
    <property type="term" value="F:acetyl-CoA C-acetyltransferase activity"/>
    <property type="evidence" value="ECO:0007669"/>
    <property type="project" value="UniProtKB-EC"/>
</dbReference>
<proteinExistence type="predicted"/>
<evidence type="ECO:0000259" key="1">
    <source>
        <dbReference type="Pfam" id="PF00108"/>
    </source>
</evidence>
<keyword evidence="2" id="KW-0012">Acyltransferase</keyword>
<keyword evidence="2" id="KW-0808">Transferase</keyword>
<name>A0A2M8PFQ0_9CHLR</name>
<sequence>MTERREAVIVAATRTAVGKAKRGATQNARSDELAAAVIRELMRQTEGKLDPALIDDVIIGCAMPEGAQGLNMARVIALR</sequence>
<dbReference type="PANTHER" id="PTHR43853:SF21">
    <property type="entry name" value="STEROID 3-KETOACYL-COA THIOLASE"/>
    <property type="match status" value="1"/>
</dbReference>
<dbReference type="GO" id="GO:0006635">
    <property type="term" value="P:fatty acid beta-oxidation"/>
    <property type="evidence" value="ECO:0007669"/>
    <property type="project" value="TreeGrafter"/>
</dbReference>
<organism evidence="2 3">
    <name type="scientific">Candidatus Thermofonsia Clade 1 bacterium</name>
    <dbReference type="NCBI Taxonomy" id="2364210"/>
    <lineage>
        <taxon>Bacteria</taxon>
        <taxon>Bacillati</taxon>
        <taxon>Chloroflexota</taxon>
        <taxon>Candidatus Thermofontia</taxon>
        <taxon>Candidatus Thermofonsia Clade 1</taxon>
    </lineage>
</organism>